<keyword evidence="5" id="KW-1185">Reference proteome</keyword>
<dbReference type="Pfam" id="PF12476">
    <property type="entry name" value="DUF3696"/>
    <property type="match status" value="1"/>
</dbReference>
<dbReference type="InterPro" id="IPR041685">
    <property type="entry name" value="AAA_GajA/Old/RecF-like"/>
</dbReference>
<dbReference type="RefSeq" id="WP_190449859.1">
    <property type="nucleotide sequence ID" value="NZ_JAMPLM010000026.1"/>
</dbReference>
<feature type="coiled-coil region" evidence="1">
    <location>
        <begin position="372"/>
        <end position="399"/>
    </location>
</feature>
<organism evidence="4 5">
    <name type="scientific">Stenomitos frigidus AS-A4</name>
    <dbReference type="NCBI Taxonomy" id="2933935"/>
    <lineage>
        <taxon>Bacteria</taxon>
        <taxon>Bacillati</taxon>
        <taxon>Cyanobacteriota</taxon>
        <taxon>Cyanophyceae</taxon>
        <taxon>Leptolyngbyales</taxon>
        <taxon>Leptolyngbyaceae</taxon>
        <taxon>Stenomitos</taxon>
    </lineage>
</organism>
<dbReference type="EMBL" id="JAMPLM010000026">
    <property type="protein sequence ID" value="MEP1061079.1"/>
    <property type="molecule type" value="Genomic_DNA"/>
</dbReference>
<dbReference type="Pfam" id="PF13175">
    <property type="entry name" value="AAA_15"/>
    <property type="match status" value="1"/>
</dbReference>
<evidence type="ECO:0000313" key="5">
    <source>
        <dbReference type="Proteomes" id="UP001476950"/>
    </source>
</evidence>
<dbReference type="InterPro" id="IPR051396">
    <property type="entry name" value="Bact_Antivir_Def_Nuclease"/>
</dbReference>
<dbReference type="PANTHER" id="PTHR43581">
    <property type="entry name" value="ATP/GTP PHOSPHATASE"/>
    <property type="match status" value="1"/>
</dbReference>
<dbReference type="Gene3D" id="3.40.50.300">
    <property type="entry name" value="P-loop containing nucleotide triphosphate hydrolases"/>
    <property type="match status" value="1"/>
</dbReference>
<dbReference type="Proteomes" id="UP001476950">
    <property type="component" value="Unassembled WGS sequence"/>
</dbReference>
<sequence length="454" mass="52451">MLTNLSFQNFKSWKDTGDIRFAQITGLFGTNSSGKTAISQLLLMLKQTVESSDRQRILHLGDEHTYVDLGTSYDIIHQHQVPGYLSYSLSWSTRRRFAFPERMGNQTRFTRFSGPITFNAVVEFDSDNTDIIEFSYFFENPERKAHIGMRRQEIKDYISKYELFWEGLELRRSYGLLPDQRILEAALSPMKSYGSSRPEFASSLILEFETLFQNIYYLGPLREYPKRIYAWSGERPQDVGRRGELAVPALLSSQARSRKQNQEERSVEEHVAFWLRELGLIHDFRLQAIAENRREYEIRVRRTPTGAEVPITDVGFGVSQILPVLTLCYYVPENSTIILEQPEIHLHPSVQAGLADVFIDAIKTRNIQIILESHSEHLLRRLQRRIAEEKQEIKNTDAAIYFCEMADSGTSIIKPLDLDEFGNINNWPEGFFGDEMGDLVAMTEAAIRRQQRGN</sequence>
<evidence type="ECO:0000256" key="1">
    <source>
        <dbReference type="SAM" id="Coils"/>
    </source>
</evidence>
<gene>
    <name evidence="4" type="ORF">NDI38_21850</name>
</gene>
<evidence type="ECO:0000259" key="2">
    <source>
        <dbReference type="Pfam" id="PF12476"/>
    </source>
</evidence>
<dbReference type="PIRSF" id="PIRSF034888">
    <property type="entry name" value="P-loop_UCP034888"/>
    <property type="match status" value="1"/>
</dbReference>
<proteinExistence type="predicted"/>
<protein>
    <submittedName>
        <fullName evidence="4">DUF3696 domain-containing protein</fullName>
    </submittedName>
</protein>
<dbReference type="PANTHER" id="PTHR43581:SF2">
    <property type="entry name" value="EXCINUCLEASE ATPASE SUBUNIT"/>
    <property type="match status" value="1"/>
</dbReference>
<dbReference type="SUPFAM" id="SSF52540">
    <property type="entry name" value="P-loop containing nucleoside triphosphate hydrolases"/>
    <property type="match status" value="1"/>
</dbReference>
<evidence type="ECO:0000259" key="3">
    <source>
        <dbReference type="Pfam" id="PF13175"/>
    </source>
</evidence>
<accession>A0ABV0KS20</accession>
<dbReference type="InterPro" id="IPR014592">
    <property type="entry name" value="P-loop_UCP034888"/>
</dbReference>
<feature type="domain" description="Endonuclease GajA/Old nuclease/RecF-like AAA" evidence="3">
    <location>
        <begin position="289"/>
        <end position="378"/>
    </location>
</feature>
<keyword evidence="1" id="KW-0175">Coiled coil</keyword>
<dbReference type="InterPro" id="IPR022532">
    <property type="entry name" value="DUF3696"/>
</dbReference>
<name>A0ABV0KS20_9CYAN</name>
<dbReference type="InterPro" id="IPR027417">
    <property type="entry name" value="P-loop_NTPase"/>
</dbReference>
<reference evidence="4 5" key="1">
    <citation type="submission" date="2022-04" db="EMBL/GenBank/DDBJ databases">
        <title>Positive selection, recombination, and allopatry shape intraspecific diversity of widespread and dominant cyanobacteria.</title>
        <authorList>
            <person name="Wei J."/>
            <person name="Shu W."/>
            <person name="Hu C."/>
        </authorList>
    </citation>
    <scope>NUCLEOTIDE SEQUENCE [LARGE SCALE GENOMIC DNA]</scope>
    <source>
        <strain evidence="4 5">AS-A4</strain>
    </source>
</reference>
<feature type="domain" description="DUF3696" evidence="2">
    <location>
        <begin position="393"/>
        <end position="440"/>
    </location>
</feature>
<comment type="caution">
    <text evidence="4">The sequence shown here is derived from an EMBL/GenBank/DDBJ whole genome shotgun (WGS) entry which is preliminary data.</text>
</comment>
<evidence type="ECO:0000313" key="4">
    <source>
        <dbReference type="EMBL" id="MEP1061079.1"/>
    </source>
</evidence>